<organism evidence="3 4">
    <name type="scientific">Emydomyces testavorans</name>
    <dbReference type="NCBI Taxonomy" id="2070801"/>
    <lineage>
        <taxon>Eukaryota</taxon>
        <taxon>Fungi</taxon>
        <taxon>Dikarya</taxon>
        <taxon>Ascomycota</taxon>
        <taxon>Pezizomycotina</taxon>
        <taxon>Eurotiomycetes</taxon>
        <taxon>Eurotiomycetidae</taxon>
        <taxon>Onygenales</taxon>
        <taxon>Nannizziopsiaceae</taxon>
        <taxon>Emydomyces</taxon>
    </lineage>
</organism>
<evidence type="ECO:0000313" key="4">
    <source>
        <dbReference type="Proteomes" id="UP001219355"/>
    </source>
</evidence>
<protein>
    <recommendedName>
        <fullName evidence="5">GPI anchored cell wall protein</fullName>
    </recommendedName>
</protein>
<feature type="signal peptide" evidence="2">
    <location>
        <begin position="1"/>
        <end position="21"/>
    </location>
</feature>
<feature type="chain" id="PRO_5041974156" description="GPI anchored cell wall protein" evidence="2">
    <location>
        <begin position="22"/>
        <end position="191"/>
    </location>
</feature>
<dbReference type="Proteomes" id="UP001219355">
    <property type="component" value="Chromosome 1"/>
</dbReference>
<sequence length="191" mass="18867">MLSIRSAVVFAILALFEVVAAATPPGCLLAAVNTQKDPSDMKALCGSASKQVQNEITKVCNGPDVKNALDAYSKTCSESGNKVGLEEKSVSTYTVHFANRGSLLYTEIVSVSNTTLATVSATSSSTRSATASVGATATPTATGSGSGSGSSSSSSSSSGRAPTVTGNTASSIKSKSLAVAAIAAMVGAAAM</sequence>
<evidence type="ECO:0008006" key="5">
    <source>
        <dbReference type="Google" id="ProtNLM"/>
    </source>
</evidence>
<dbReference type="AlphaFoldDB" id="A0AAF0DCA0"/>
<evidence type="ECO:0000313" key="3">
    <source>
        <dbReference type="EMBL" id="WEW55474.1"/>
    </source>
</evidence>
<evidence type="ECO:0000256" key="1">
    <source>
        <dbReference type="SAM" id="MobiDB-lite"/>
    </source>
</evidence>
<gene>
    <name evidence="3" type="ORF">PRK78_000905</name>
</gene>
<keyword evidence="4" id="KW-1185">Reference proteome</keyword>
<feature type="region of interest" description="Disordered" evidence="1">
    <location>
        <begin position="120"/>
        <end position="169"/>
    </location>
</feature>
<reference evidence="3" key="1">
    <citation type="submission" date="2023-03" db="EMBL/GenBank/DDBJ databases">
        <title>Emydomyces testavorans Genome Sequence.</title>
        <authorList>
            <person name="Hoyer L."/>
        </authorList>
    </citation>
    <scope>NUCLEOTIDE SEQUENCE</scope>
    <source>
        <strain evidence="3">16-2883</strain>
    </source>
</reference>
<accession>A0AAF0DCA0</accession>
<keyword evidence="2" id="KW-0732">Signal</keyword>
<evidence type="ECO:0000256" key="2">
    <source>
        <dbReference type="SAM" id="SignalP"/>
    </source>
</evidence>
<dbReference type="EMBL" id="CP120627">
    <property type="protein sequence ID" value="WEW55474.1"/>
    <property type="molecule type" value="Genomic_DNA"/>
</dbReference>
<proteinExistence type="predicted"/>
<name>A0AAF0DCA0_9EURO</name>